<keyword evidence="2" id="KW-1185">Reference proteome</keyword>
<gene>
    <name evidence="1" type="ORF">MET9862_00387</name>
</gene>
<evidence type="ECO:0008006" key="3">
    <source>
        <dbReference type="Google" id="ProtNLM"/>
    </source>
</evidence>
<dbReference type="EMBL" id="CABFPH010000003">
    <property type="protein sequence ID" value="VUD69828.1"/>
    <property type="molecule type" value="Genomic_DNA"/>
</dbReference>
<dbReference type="Proteomes" id="UP000410984">
    <property type="component" value="Unassembled WGS sequence"/>
</dbReference>
<evidence type="ECO:0000313" key="1">
    <source>
        <dbReference type="EMBL" id="VUD69828.1"/>
    </source>
</evidence>
<sequence>MPEVVAVPSSTRVPWNCGRIVGPKPPLKPKYIWALRTRLQLANRTRDLDLFNLTVDSKLRGCDLVGLRVSDIYLGDAVRLRTTVCQRKTGRPVPFGIT</sequence>
<dbReference type="GO" id="GO:0003677">
    <property type="term" value="F:DNA binding"/>
    <property type="evidence" value="ECO:0007669"/>
    <property type="project" value="InterPro"/>
</dbReference>
<protein>
    <recommendedName>
        <fullName evidence="3">Integrase</fullName>
    </recommendedName>
</protein>
<dbReference type="SUPFAM" id="SSF56349">
    <property type="entry name" value="DNA breaking-rejoining enzymes"/>
    <property type="match status" value="1"/>
</dbReference>
<evidence type="ECO:0000313" key="2">
    <source>
        <dbReference type="Proteomes" id="UP000410984"/>
    </source>
</evidence>
<organism evidence="1 2">
    <name type="scientific">Methylobacterium symbioticum</name>
    <dbReference type="NCBI Taxonomy" id="2584084"/>
    <lineage>
        <taxon>Bacteria</taxon>
        <taxon>Pseudomonadati</taxon>
        <taxon>Pseudomonadota</taxon>
        <taxon>Alphaproteobacteria</taxon>
        <taxon>Hyphomicrobiales</taxon>
        <taxon>Methylobacteriaceae</taxon>
        <taxon>Methylobacterium</taxon>
    </lineage>
</organism>
<dbReference type="InterPro" id="IPR011010">
    <property type="entry name" value="DNA_brk_join_enz"/>
</dbReference>
<accession>A0A509E6S4</accession>
<reference evidence="1 2" key="1">
    <citation type="submission" date="2019-06" db="EMBL/GenBank/DDBJ databases">
        <authorList>
            <person name="Rodrigo-Torres L."/>
            <person name="Arahal R. D."/>
            <person name="Lucena T."/>
        </authorList>
    </citation>
    <scope>NUCLEOTIDE SEQUENCE [LARGE SCALE GENOMIC DNA]</scope>
    <source>
        <strain evidence="1 2">SB0023/3</strain>
    </source>
</reference>
<name>A0A509E6S4_9HYPH</name>
<proteinExistence type="predicted"/>
<dbReference type="AlphaFoldDB" id="A0A509E6S4"/>